<accession>A0AB38ZJR1</accession>
<evidence type="ECO:0000313" key="11">
    <source>
        <dbReference type="EMBL" id="WZI33177.1"/>
    </source>
</evidence>
<feature type="region of interest" description="Disordered" evidence="8">
    <location>
        <begin position="1561"/>
        <end position="1595"/>
    </location>
</feature>
<dbReference type="PROSITE" id="PS51743">
    <property type="entry name" value="ALPHAVIRUS_MT"/>
    <property type="match status" value="1"/>
</dbReference>
<dbReference type="Gene3D" id="3.40.50.300">
    <property type="entry name" value="P-loop containing nucleotide triphosphate hydrolases"/>
    <property type="match status" value="2"/>
</dbReference>
<dbReference type="InterPro" id="IPR043502">
    <property type="entry name" value="DNA/RNA_pol_sf"/>
</dbReference>
<keyword evidence="4" id="KW-0547">Nucleotide-binding</keyword>
<dbReference type="GO" id="GO:0003968">
    <property type="term" value="F:RNA-directed RNA polymerase activity"/>
    <property type="evidence" value="ECO:0007669"/>
    <property type="project" value="UniProtKB-KW"/>
</dbReference>
<feature type="region of interest" description="Disordered" evidence="8">
    <location>
        <begin position="1639"/>
        <end position="1659"/>
    </location>
</feature>
<feature type="domain" description="RdRp catalytic" evidence="9">
    <location>
        <begin position="1105"/>
        <end position="1217"/>
    </location>
</feature>
<keyword evidence="2" id="KW-0808">Transferase</keyword>
<dbReference type="GO" id="GO:0006351">
    <property type="term" value="P:DNA-templated transcription"/>
    <property type="evidence" value="ECO:0007669"/>
    <property type="project" value="InterPro"/>
</dbReference>
<keyword evidence="11" id="KW-0347">Helicase</keyword>
<evidence type="ECO:0000256" key="4">
    <source>
        <dbReference type="ARBA" id="ARBA00022741"/>
    </source>
</evidence>
<reference evidence="11" key="1">
    <citation type="journal article" date="2024" name="NPJ Biofilms Microbiomes">
        <title>Decoding the RNA viromes in shrew lungs along the eastern coast of China.</title>
        <authorList>
            <person name="Zhang J.T."/>
            <person name="Hu Z.Y."/>
            <person name="Tang F."/>
            <person name="Liu Y.T."/>
            <person name="Tan W.L."/>
            <person name="Ma X.F."/>
            <person name="Zhang Y.F."/>
            <person name="Si G.Q."/>
            <person name="Zhang L."/>
            <person name="Zhang M.Q."/>
            <person name="Peng C."/>
            <person name="Fu B.K."/>
            <person name="Fang L.Q."/>
            <person name="Zhang X.A."/>
            <person name="Liu W."/>
        </authorList>
    </citation>
    <scope>NUCLEOTIDE SEQUENCE</scope>
    <source>
        <strain evidence="11">Hepe_1</strain>
    </source>
</reference>
<feature type="domain" description="Alphavirus-like MT" evidence="10">
    <location>
        <begin position="53"/>
        <end position="263"/>
    </location>
</feature>
<dbReference type="GO" id="GO:0005524">
    <property type="term" value="F:ATP binding"/>
    <property type="evidence" value="ECO:0007669"/>
    <property type="project" value="UniProtKB-KW"/>
</dbReference>
<dbReference type="GO" id="GO:0006396">
    <property type="term" value="P:RNA processing"/>
    <property type="evidence" value="ECO:0007669"/>
    <property type="project" value="InterPro"/>
</dbReference>
<dbReference type="Pfam" id="PF00978">
    <property type="entry name" value="RdRP_2"/>
    <property type="match status" value="1"/>
</dbReference>
<dbReference type="GO" id="GO:0003723">
    <property type="term" value="F:RNA binding"/>
    <property type="evidence" value="ECO:0007669"/>
    <property type="project" value="InterPro"/>
</dbReference>
<feature type="compositionally biased region" description="Basic and acidic residues" evidence="8">
    <location>
        <begin position="1639"/>
        <end position="1652"/>
    </location>
</feature>
<evidence type="ECO:0000256" key="3">
    <source>
        <dbReference type="ARBA" id="ARBA00022695"/>
    </source>
</evidence>
<dbReference type="PROSITE" id="PS50507">
    <property type="entry name" value="RDRP_SSRNA_POS"/>
    <property type="match status" value="1"/>
</dbReference>
<evidence type="ECO:0000256" key="8">
    <source>
        <dbReference type="SAM" id="MobiDB-lite"/>
    </source>
</evidence>
<keyword evidence="7" id="KW-0693">Viral RNA replication</keyword>
<dbReference type="Pfam" id="PF01443">
    <property type="entry name" value="Viral_helicase1"/>
    <property type="match status" value="1"/>
</dbReference>
<feature type="compositionally biased region" description="Basic and acidic residues" evidence="8">
    <location>
        <begin position="1569"/>
        <end position="1585"/>
    </location>
</feature>
<dbReference type="GO" id="GO:0016556">
    <property type="term" value="P:mRNA modification"/>
    <property type="evidence" value="ECO:0007669"/>
    <property type="project" value="InterPro"/>
</dbReference>
<evidence type="ECO:0000256" key="5">
    <source>
        <dbReference type="ARBA" id="ARBA00022801"/>
    </source>
</evidence>
<dbReference type="InterPro" id="IPR027351">
    <property type="entry name" value="(+)RNA_virus_helicase_core_dom"/>
</dbReference>
<keyword evidence="5" id="KW-0378">Hydrolase</keyword>
<dbReference type="CDD" id="cd18809">
    <property type="entry name" value="SF1_C_RecD"/>
    <property type="match status" value="1"/>
</dbReference>
<keyword evidence="6" id="KW-0067">ATP-binding</keyword>
<dbReference type="SUPFAM" id="SSF56672">
    <property type="entry name" value="DNA/RNA polymerases"/>
    <property type="match status" value="1"/>
</dbReference>
<dbReference type="GO" id="GO:0008174">
    <property type="term" value="F:mRNA methyltransferase activity"/>
    <property type="evidence" value="ECO:0007669"/>
    <property type="project" value="UniProtKB-UniRule"/>
</dbReference>
<evidence type="ECO:0000259" key="10">
    <source>
        <dbReference type="PROSITE" id="PS51743"/>
    </source>
</evidence>
<organism evidence="11">
    <name type="scientific">Crocidura lasiura hepevirus</name>
    <dbReference type="NCBI Taxonomy" id="3139466"/>
    <lineage>
        <taxon>Viruses</taxon>
        <taxon>Riboviria</taxon>
        <taxon>Orthornavirae</taxon>
        <taxon>Kitrinoviricota</taxon>
        <taxon>Alsuviricetes</taxon>
        <taxon>Hepelivirales</taxon>
        <taxon>Hepeviridae</taxon>
    </lineage>
</organism>
<feature type="region of interest" description="Disordered" evidence="8">
    <location>
        <begin position="1821"/>
        <end position="1859"/>
    </location>
</feature>
<dbReference type="InterPro" id="IPR027417">
    <property type="entry name" value="P-loop_NTPase"/>
</dbReference>
<reference evidence="11" key="2">
    <citation type="submission" date="2024-01" db="EMBL/GenBank/DDBJ databases">
        <authorList>
            <person name="Zhang X.-A."/>
            <person name="Zhang J.-T."/>
            <person name="Hu Z.-Y."/>
            <person name="Liu W."/>
        </authorList>
    </citation>
    <scope>NUCLEOTIDE SEQUENCE</scope>
    <source>
        <strain evidence="11">Hepe_1</strain>
    </source>
</reference>
<evidence type="ECO:0000256" key="6">
    <source>
        <dbReference type="ARBA" id="ARBA00022840"/>
    </source>
</evidence>
<evidence type="ECO:0000256" key="2">
    <source>
        <dbReference type="ARBA" id="ARBA00022679"/>
    </source>
</evidence>
<dbReference type="SUPFAM" id="SSF52540">
    <property type="entry name" value="P-loop containing nucleoside triphosphate hydrolases"/>
    <property type="match status" value="1"/>
</dbReference>
<dbReference type="InterPro" id="IPR002588">
    <property type="entry name" value="Alphavirus-like_MT_dom"/>
</dbReference>
<evidence type="ECO:0000256" key="7">
    <source>
        <dbReference type="ARBA" id="ARBA00022953"/>
    </source>
</evidence>
<keyword evidence="3" id="KW-0548">Nucleotidyltransferase</keyword>
<sequence>MEQYSEKLRNKLSNATALACVANAIKNAHNVPYAMTKEQNETLNNYYSPKEVIATNEAESAHPISSSMLHIANTSAATFRTRADVIEVGGDIKRYNKSTKAHLCLLNDGTSIRDDARLTDYYIHARRQTEKKHPDPIFQEFVNQYEEPPRCTRTRLCMRGMQNCQQRANEAIAVFSAFDISFQDWYHFMDNTGVARVTIWGYYPPELLSPGMQNLHTDYVLTYYDHALTPTQDPDKIRYAAFNFTDDASTGYVHNYRTWRSYLTTLVYQGTKFNIDVEKVASNGPALTIILRRSRAGGLKTQRDIRPYNDVVCVPDVLHALRTSEVDMSRIFIADRGHVEAIINYAVSLPPNAFNHTTIATYAKSRKMALKIGVINVRSHWKDRNCLDELVTRLIIIAMLRRTVQSKKISEASQTIRDMSSLWGAGVEVEYNDKLDRSKQQIIGTFLGYLSQIDRVLLNLAGEALKMFTYLHFGSEFPIGQIVSFRKVTQTDAVERAYSNLNKIEVFDMPSHITTMRYTPALQPNALRWFTTESCADDKPLTKPRTRFTGGMLKADYLPTLSEDHFGEITRENINKVHDNDTFEELDIELVVGYAGTGKSRDLQYTDFENSVVIIPLNALREDWKYFNYVYTQHQAFQLCRKFERMIVDECFMLHPAHVLMLVKHFNIKKLVLVGDPFQIEFIDFTGKNPNPTQLSTVLTTLNVKFDFRKQSLRFGDEYARNIARKFGLDMTGNPERQTTYTYVDNITNFEPTGQLIVFTQKTKLDYSVHRPITAHEAQGKTFNRVDILILEQDAVIARSARHQYVALTRAKTHTTVWDATKNTIFDLTSPVENSMEIFGFSPFCQTLIKKQQQASYQEDAVPWSRIDDCTAVDDVLSKIVVPQSEVLSTFTEAIPENTEAMTLYDLKAEGEIEERLCMKGARYAHDTYVKNSSIALYTLTKRYGKRTENLSNQEKVHEAASLAAGFIDAYFVEGDITQIDEEDLNEAEFDNYAKMLMKGTETKVTSELDVASTWAVEFFLKQQSKAKTKPRDEYDSAQLSGMFSGKAGQGVSAWSKTANAMLGPMFRAVEKCMRRNFRDNVILANGMQELKMLSSLSFQDLEALSVIEGDIEEFDCNQNECTVLAEAMLYAALGVPAVFILLYVALRKKRTLLAKTIAKMVVLDKQDSGQPATLTGNTTVALMIISRVVDNIKHAIVLGKGDDTLILGTDICFNDYLSTQDEQLKLKIKAIQGKPPQFINFFITPNGAVPDVVRLAAKVKSKTFRTMNDQFRDRYYLRHVERISTAAHTLDYSRITRGEFESLDQVMVDPGEHIYITNVASPSRAYYALCFFLHRSTGKKIITHVQRKEYQAVFTEFARSVHDRLAMVSTAEQYSDALSAAANYYTINREEAELCWNWLKSITPEHLNNNTEKLTLAHYQIETDQEDDAAYAHVPTAHVDLGGDGDCFWRVMDRALLDNRITAGMMAILRENLPDRWVEYNTALDLFSQNKHPFAFLIDYRASKTVQGNLKAPLLPYINLTISDGTTEVDGSQAGHYTYIPKNGPTEKVIYIQTSTYTATGGTSSRGTSEDVHDTAGSVKHEHGGTTGAGPDPVQKHAVRSRRVILQQLQDYASEGFFRLASEPVSKPIHDRNLVDARSDVDGTEKRHGNREPSYGGGEIGHEVQVQPLCVEILPAASFIPNDLLDWIWRRYRHGHPSTAAINFVCGCNWANKRPAQLWSCLCNAHRGLVKSWRAQPGRSEKIDGNASGWLCSWCMVRVDQSIYIGANLDDVQSVLNVAGIGEDWVRVPDVREHKNYPRKSDPEITRLEWLDLSVQLKDSPTRFDRGKPQFQNGSMGRGRREVGGQIPSGGDGLHRTE</sequence>
<name>A0AB38ZJR1_9VIRU</name>
<dbReference type="GO" id="GO:0016787">
    <property type="term" value="F:hydrolase activity"/>
    <property type="evidence" value="ECO:0007669"/>
    <property type="project" value="UniProtKB-KW"/>
</dbReference>
<protein>
    <submittedName>
        <fullName evidence="11">Helicase</fullName>
    </submittedName>
</protein>
<evidence type="ECO:0000259" key="9">
    <source>
        <dbReference type="PROSITE" id="PS50507"/>
    </source>
</evidence>
<dbReference type="EMBL" id="PP272501">
    <property type="protein sequence ID" value="WZI33177.1"/>
    <property type="molecule type" value="Genomic_RNA"/>
</dbReference>
<dbReference type="GO" id="GO:0004386">
    <property type="term" value="F:helicase activity"/>
    <property type="evidence" value="ECO:0007669"/>
    <property type="project" value="UniProtKB-KW"/>
</dbReference>
<proteinExistence type="predicted"/>
<dbReference type="InterPro" id="IPR001788">
    <property type="entry name" value="RNA-dep_RNA_pol_alsuvir"/>
</dbReference>
<dbReference type="InterPro" id="IPR007094">
    <property type="entry name" value="RNA-dir_pol_PSvirus"/>
</dbReference>
<evidence type="ECO:0000256" key="1">
    <source>
        <dbReference type="ARBA" id="ARBA00022484"/>
    </source>
</evidence>
<dbReference type="GO" id="GO:0039694">
    <property type="term" value="P:viral RNA genome replication"/>
    <property type="evidence" value="ECO:0007669"/>
    <property type="project" value="InterPro"/>
</dbReference>
<keyword evidence="1" id="KW-0696">RNA-directed RNA polymerase</keyword>